<comment type="caution">
    <text evidence="2">The sequence shown here is derived from an EMBL/GenBank/DDBJ whole genome shotgun (WGS) entry which is preliminary data.</text>
</comment>
<dbReference type="EMBL" id="BMZS01000019">
    <property type="protein sequence ID" value="GHD64149.1"/>
    <property type="molecule type" value="Genomic_DNA"/>
</dbReference>
<accession>A0A918XYC7</accession>
<evidence type="ECO:0000313" key="3">
    <source>
        <dbReference type="Proteomes" id="UP000630353"/>
    </source>
</evidence>
<name>A0A918XYC7_9PROT</name>
<evidence type="ECO:0000313" key="2">
    <source>
        <dbReference type="EMBL" id="GHD64149.1"/>
    </source>
</evidence>
<feature type="transmembrane region" description="Helical" evidence="1">
    <location>
        <begin position="160"/>
        <end position="177"/>
    </location>
</feature>
<protein>
    <submittedName>
        <fullName evidence="2">Membrane protein</fullName>
    </submittedName>
</protein>
<reference evidence="2" key="2">
    <citation type="submission" date="2020-09" db="EMBL/GenBank/DDBJ databases">
        <authorList>
            <person name="Sun Q."/>
            <person name="Kim S."/>
        </authorList>
    </citation>
    <scope>NUCLEOTIDE SEQUENCE</scope>
    <source>
        <strain evidence="2">KCTC 42651</strain>
    </source>
</reference>
<organism evidence="2 3">
    <name type="scientific">Thalassobaculum fulvum</name>
    <dbReference type="NCBI Taxonomy" id="1633335"/>
    <lineage>
        <taxon>Bacteria</taxon>
        <taxon>Pseudomonadati</taxon>
        <taxon>Pseudomonadota</taxon>
        <taxon>Alphaproteobacteria</taxon>
        <taxon>Rhodospirillales</taxon>
        <taxon>Thalassobaculaceae</taxon>
        <taxon>Thalassobaculum</taxon>
    </lineage>
</organism>
<dbReference type="Proteomes" id="UP000630353">
    <property type="component" value="Unassembled WGS sequence"/>
</dbReference>
<dbReference type="Pfam" id="PF04307">
    <property type="entry name" value="YdjM"/>
    <property type="match status" value="1"/>
</dbReference>
<keyword evidence="1" id="KW-0812">Transmembrane</keyword>
<gene>
    <name evidence="2" type="ORF">GCM10017083_55480</name>
</gene>
<evidence type="ECO:0000256" key="1">
    <source>
        <dbReference type="SAM" id="Phobius"/>
    </source>
</evidence>
<keyword evidence="3" id="KW-1185">Reference proteome</keyword>
<dbReference type="PANTHER" id="PTHR40031:SF1">
    <property type="entry name" value="MEMBRANE-BOUND METAL-DEPENDENT HYDROLASE"/>
    <property type="match status" value="1"/>
</dbReference>
<proteinExistence type="predicted"/>
<keyword evidence="1" id="KW-0472">Membrane</keyword>
<dbReference type="RefSeq" id="WP_189995931.1">
    <property type="nucleotide sequence ID" value="NZ_BMZS01000019.1"/>
</dbReference>
<reference evidence="2" key="1">
    <citation type="journal article" date="2014" name="Int. J. Syst. Evol. Microbiol.">
        <title>Complete genome sequence of Corynebacterium casei LMG S-19264T (=DSM 44701T), isolated from a smear-ripened cheese.</title>
        <authorList>
            <consortium name="US DOE Joint Genome Institute (JGI-PGF)"/>
            <person name="Walter F."/>
            <person name="Albersmeier A."/>
            <person name="Kalinowski J."/>
            <person name="Ruckert C."/>
        </authorList>
    </citation>
    <scope>NUCLEOTIDE SEQUENCE</scope>
    <source>
        <strain evidence="2">KCTC 42651</strain>
    </source>
</reference>
<feature type="transmembrane region" description="Helical" evidence="1">
    <location>
        <begin position="90"/>
        <end position="112"/>
    </location>
</feature>
<dbReference type="InterPro" id="IPR053170">
    <property type="entry name" value="Transcription_regulator"/>
</dbReference>
<dbReference type="InterPro" id="IPR007404">
    <property type="entry name" value="YdjM-like"/>
</dbReference>
<sequence length="359" mass="38169">MDSLTQAALGAAVGTAVLGRRLGPRRAALAGAVLGTLPDLDVFWPFDDPVDAFVLHRGATHSLVVQALATPLFGEALVRGFRALREHRRLAWAAVYLCLSTHALLDAMTVYGTRLLWPLWTEPVGVGSVFIIDPLYTLPLLVAVVWALCLRAWTPRFGRVLAAALALSTGYLGWGVAAQGIARDRADAVLAEAGIAPERTLATPTPFNTLFWRVIAIDGDRYLNLYVPLLGGADAVTAYVHPRGGDGCLAGVPVAGTLSRFAHGFVRYERSGADWRVADLRMGLTPSYVFRFAVAADRGGIATPVAPARVRTARSGDGDVDWLLAGMAGRAAVRTAERDAALDLDAVRLAARPAPTLSC</sequence>
<dbReference type="AlphaFoldDB" id="A0A918XYC7"/>
<keyword evidence="1" id="KW-1133">Transmembrane helix</keyword>
<dbReference type="PANTHER" id="PTHR40031">
    <property type="entry name" value="HYPOTHETICAL MEMBRANE SPANNING PROTEIN"/>
    <property type="match status" value="1"/>
</dbReference>
<feature type="transmembrane region" description="Helical" evidence="1">
    <location>
        <begin position="124"/>
        <end position="148"/>
    </location>
</feature>